<evidence type="ECO:0000256" key="5">
    <source>
        <dbReference type="ARBA" id="ARBA00022729"/>
    </source>
</evidence>
<reference evidence="12" key="1">
    <citation type="submission" date="2021-07" db="EMBL/GenBank/DDBJ databases">
        <authorList>
            <person name="Durling M."/>
        </authorList>
    </citation>
    <scope>NUCLEOTIDE SEQUENCE</scope>
</reference>
<dbReference type="GO" id="GO:0045493">
    <property type="term" value="P:xylan catabolic process"/>
    <property type="evidence" value="ECO:0007669"/>
    <property type="project" value="UniProtKB-KW"/>
</dbReference>
<dbReference type="AlphaFoldDB" id="A0A9N9L6N9"/>
<dbReference type="Pfam" id="PF07519">
    <property type="entry name" value="Tannase"/>
    <property type="match status" value="1"/>
</dbReference>
<gene>
    <name evidence="12" type="ORF">HYFRA_00002694</name>
</gene>
<name>A0A9N9L6N9_9HELO</name>
<protein>
    <recommendedName>
        <fullName evidence="10">Carboxylic ester hydrolase</fullName>
        <ecNumber evidence="10">3.1.1.-</ecNumber>
    </recommendedName>
</protein>
<evidence type="ECO:0000256" key="10">
    <source>
        <dbReference type="RuleBase" id="RU361238"/>
    </source>
</evidence>
<evidence type="ECO:0000256" key="9">
    <source>
        <dbReference type="ARBA" id="ARBA00034075"/>
    </source>
</evidence>
<evidence type="ECO:0000256" key="3">
    <source>
        <dbReference type="ARBA" id="ARBA00022651"/>
    </source>
</evidence>
<evidence type="ECO:0000313" key="13">
    <source>
        <dbReference type="Proteomes" id="UP000696280"/>
    </source>
</evidence>
<sequence>MKFLGLLFAAGACASISDLLAPRQDLGAIGEATCTEIGKNLAIENVTVNIAEYLPAGSNITLSQDYNLTTCGYKFVVNPVDICRLAMKVETSNQSEITLEAWLPTNWTGRFLSTGNGGLSGCIQYSELAYTSGLGFATVGGNNGHNGTSGQAFYINLDIVHDFADRSIHTGVVVGKEITAQYYGCPHNKSYFVGCSTGGRQGFKAVQTYPEDFDGVVAGAPALSFVALLSWSGHFYPIFGDPGNSKFVPAATWTAIHGEVLKQCDGIDGVVDGILEDPSLCNFRPEAMLCSGDNTNSTTCLTPDQAGAVREAYSDHYGADGKLIYPKIQPGSEQVAARMMYTNGPFPYASDWYKYVVYSMSNNFPSTEPSFNSSPGNPDWDPKTFSIADYAAAFAQNPFNIDTWDGDLSAFQNRGGKVLSYHGEQDGIISSSNSPRYYNHVSRTMGKTSDELDDFYRLFRVGGMGHCNGGDGTSFLGQQGSSFAGDLDPQNNVVMRMVDWIENGNAPETITGKKYVNGVVAQGVELVRNHCKYPLRNVCIDPANHTKAEAWTCVL</sequence>
<dbReference type="OrthoDB" id="3039123at2759"/>
<evidence type="ECO:0000313" key="12">
    <source>
        <dbReference type="EMBL" id="CAG8961151.1"/>
    </source>
</evidence>
<dbReference type="EMBL" id="CAJVRL010000103">
    <property type="protein sequence ID" value="CAG8961151.1"/>
    <property type="molecule type" value="Genomic_DNA"/>
</dbReference>
<dbReference type="Gene3D" id="3.40.50.1820">
    <property type="entry name" value="alpha/beta hydrolase"/>
    <property type="match status" value="1"/>
</dbReference>
<keyword evidence="13" id="KW-1185">Reference proteome</keyword>
<evidence type="ECO:0000256" key="7">
    <source>
        <dbReference type="ARBA" id="ARBA00022837"/>
    </source>
</evidence>
<evidence type="ECO:0000256" key="6">
    <source>
        <dbReference type="ARBA" id="ARBA00022801"/>
    </source>
</evidence>
<dbReference type="PANTHER" id="PTHR33938">
    <property type="entry name" value="FERULOYL ESTERASE B-RELATED"/>
    <property type="match status" value="1"/>
</dbReference>
<evidence type="ECO:0000256" key="1">
    <source>
        <dbReference type="ARBA" id="ARBA00006249"/>
    </source>
</evidence>
<dbReference type="EC" id="3.1.1.-" evidence="10"/>
<dbReference type="InterPro" id="IPR029058">
    <property type="entry name" value="AB_hydrolase_fold"/>
</dbReference>
<dbReference type="InterPro" id="IPR011118">
    <property type="entry name" value="Tannase/feruloyl_esterase"/>
</dbReference>
<keyword evidence="8" id="KW-1015">Disulfide bond</keyword>
<keyword evidence="3" id="KW-0624">Polysaccharide degradation</keyword>
<keyword evidence="4" id="KW-0479">Metal-binding</keyword>
<dbReference type="GO" id="GO:0046872">
    <property type="term" value="F:metal ion binding"/>
    <property type="evidence" value="ECO:0007669"/>
    <property type="project" value="UniProtKB-KW"/>
</dbReference>
<comment type="catalytic activity">
    <reaction evidence="9">
        <text>feruloyl-polysaccharide + H2O = ferulate + polysaccharide.</text>
        <dbReference type="EC" id="3.1.1.73"/>
    </reaction>
</comment>
<feature type="chain" id="PRO_5040299662" description="Carboxylic ester hydrolase" evidence="11">
    <location>
        <begin position="16"/>
        <end position="555"/>
    </location>
</feature>
<evidence type="ECO:0000256" key="11">
    <source>
        <dbReference type="SAM" id="SignalP"/>
    </source>
</evidence>
<keyword evidence="2" id="KW-0719">Serine esterase</keyword>
<keyword evidence="5 11" id="KW-0732">Signal</keyword>
<dbReference type="Proteomes" id="UP000696280">
    <property type="component" value="Unassembled WGS sequence"/>
</dbReference>
<keyword evidence="7" id="KW-0106">Calcium</keyword>
<comment type="caution">
    <text evidence="12">The sequence shown here is derived from an EMBL/GenBank/DDBJ whole genome shotgun (WGS) entry which is preliminary data.</text>
</comment>
<dbReference type="SUPFAM" id="SSF53474">
    <property type="entry name" value="alpha/beta-Hydrolases"/>
    <property type="match status" value="2"/>
</dbReference>
<keyword evidence="3" id="KW-0119">Carbohydrate metabolism</keyword>
<keyword evidence="6 10" id="KW-0378">Hydrolase</keyword>
<comment type="similarity">
    <text evidence="1 10">Belongs to the tannase family.</text>
</comment>
<dbReference type="PANTHER" id="PTHR33938:SF15">
    <property type="entry name" value="FERULOYL ESTERASE B-RELATED"/>
    <property type="match status" value="1"/>
</dbReference>
<proteinExistence type="inferred from homology"/>
<evidence type="ECO:0000256" key="4">
    <source>
        <dbReference type="ARBA" id="ARBA00022723"/>
    </source>
</evidence>
<feature type="signal peptide" evidence="11">
    <location>
        <begin position="1"/>
        <end position="15"/>
    </location>
</feature>
<organism evidence="12 13">
    <name type="scientific">Hymenoscyphus fraxineus</name>
    <dbReference type="NCBI Taxonomy" id="746836"/>
    <lineage>
        <taxon>Eukaryota</taxon>
        <taxon>Fungi</taxon>
        <taxon>Dikarya</taxon>
        <taxon>Ascomycota</taxon>
        <taxon>Pezizomycotina</taxon>
        <taxon>Leotiomycetes</taxon>
        <taxon>Helotiales</taxon>
        <taxon>Helotiaceae</taxon>
        <taxon>Hymenoscyphus</taxon>
    </lineage>
</organism>
<evidence type="ECO:0000256" key="8">
    <source>
        <dbReference type="ARBA" id="ARBA00023157"/>
    </source>
</evidence>
<evidence type="ECO:0000256" key="2">
    <source>
        <dbReference type="ARBA" id="ARBA00022487"/>
    </source>
</evidence>
<keyword evidence="3" id="KW-0858">Xylan degradation</keyword>
<accession>A0A9N9L6N9</accession>
<dbReference type="GO" id="GO:0030600">
    <property type="term" value="F:feruloyl esterase activity"/>
    <property type="evidence" value="ECO:0007669"/>
    <property type="project" value="UniProtKB-EC"/>
</dbReference>